<dbReference type="InterPro" id="IPR040582">
    <property type="entry name" value="OB_MalK-like"/>
</dbReference>
<dbReference type="RefSeq" id="WP_223022065.1">
    <property type="nucleotide sequence ID" value="NZ_CP078143.1"/>
</dbReference>
<dbReference type="InterPro" id="IPR003593">
    <property type="entry name" value="AAA+_ATPase"/>
</dbReference>
<dbReference type="PANTHER" id="PTHR43875:SF15">
    <property type="entry name" value="TREHALOSE IMPORT ATP-BINDING PROTEIN SUGC"/>
    <property type="match status" value="1"/>
</dbReference>
<evidence type="ECO:0000256" key="5">
    <source>
        <dbReference type="ARBA" id="ARBA00022840"/>
    </source>
</evidence>
<comment type="caution">
    <text evidence="9">The sequence shown here is derived from an EMBL/GenBank/DDBJ whole genome shotgun (WGS) entry which is preliminary data.</text>
</comment>
<reference evidence="10" key="1">
    <citation type="journal article" date="2019" name="Int. J. Syst. Evol. Microbiol.">
        <title>The Global Catalogue of Microorganisms (GCM) 10K type strain sequencing project: providing services to taxonomists for standard genome sequencing and annotation.</title>
        <authorList>
            <consortium name="The Broad Institute Genomics Platform"/>
            <consortium name="The Broad Institute Genome Sequencing Center for Infectious Disease"/>
            <person name="Wu L."/>
            <person name="Ma J."/>
        </authorList>
    </citation>
    <scope>NUCLEOTIDE SEQUENCE [LARGE SCALE GENOMIC DNA]</scope>
    <source>
        <strain evidence="10">JCM 3366</strain>
    </source>
</reference>
<evidence type="ECO:0000256" key="2">
    <source>
        <dbReference type="ARBA" id="ARBA00022448"/>
    </source>
</evidence>
<dbReference type="Proteomes" id="UP001596107">
    <property type="component" value="Unassembled WGS sequence"/>
</dbReference>
<gene>
    <name evidence="9" type="ORF">ACFPOD_17245</name>
</gene>
<organism evidence="9 10">
    <name type="scientific">Nitratireductor kimnyeongensis</name>
    <dbReference type="NCBI Taxonomy" id="430679"/>
    <lineage>
        <taxon>Bacteria</taxon>
        <taxon>Pseudomonadati</taxon>
        <taxon>Pseudomonadota</taxon>
        <taxon>Alphaproteobacteria</taxon>
        <taxon>Hyphomicrobiales</taxon>
        <taxon>Phyllobacteriaceae</taxon>
        <taxon>Nitratireductor</taxon>
    </lineage>
</organism>
<dbReference type="NCBIfam" id="NF008653">
    <property type="entry name" value="PRK11650.1"/>
    <property type="match status" value="1"/>
</dbReference>
<dbReference type="SUPFAM" id="SSF50331">
    <property type="entry name" value="MOP-like"/>
    <property type="match status" value="1"/>
</dbReference>
<dbReference type="InterPro" id="IPR003439">
    <property type="entry name" value="ABC_transporter-like_ATP-bd"/>
</dbReference>
<sequence length="391" mass="42955">MGDLKLERLGKAYGTFHAVKDLSIDVADGEFLVLVGPSGCGKSTALRMIAGLEDITSGTLRIGGEVMNEVRSKDRDIAMVFQNYALYPHMTVYDNIAFSLQIQKYDKAETDRRVKDAARVLQLEDHLKRRPGQLSGGQRQRVAMGRAIVRRPAVFLMDEPLSNLDAKLRVQMRAEIAALQDRLGVTTIYVTHDQIEAMTMGDRVAVMKDGELQQIGSPDEIYNRPANTFVATFMGSPAMALLFADFALEGAGAMLRIGNQELRIDGQILEKRPDLQGYDGRRLIIGIRPEHMGDPAMSTAAQTIEGDVFLRESLGSDIMVHFQIDGEAAPVVSPDTLESLPDDNSQMRATCIARFDPRSDVTVPGRRTIAVDVSALHFFDAATGEAIWGDA</sequence>
<keyword evidence="4" id="KW-0547">Nucleotide-binding</keyword>
<dbReference type="PROSITE" id="PS00211">
    <property type="entry name" value="ABC_TRANSPORTER_1"/>
    <property type="match status" value="1"/>
</dbReference>
<dbReference type="Gene3D" id="3.40.50.300">
    <property type="entry name" value="P-loop containing nucleotide triphosphate hydrolases"/>
    <property type="match status" value="1"/>
</dbReference>
<keyword evidence="2" id="KW-0813">Transport</keyword>
<proteinExistence type="inferred from homology"/>
<protein>
    <submittedName>
        <fullName evidence="9">ABC transporter ATP-binding protein</fullName>
    </submittedName>
</protein>
<name>A0ABW0TBP6_9HYPH</name>
<dbReference type="Gene3D" id="2.40.50.100">
    <property type="match status" value="1"/>
</dbReference>
<dbReference type="InterPro" id="IPR008995">
    <property type="entry name" value="Mo/tungstate-bd_C_term_dom"/>
</dbReference>
<dbReference type="CDD" id="cd03301">
    <property type="entry name" value="ABC_MalK_N"/>
    <property type="match status" value="1"/>
</dbReference>
<evidence type="ECO:0000256" key="6">
    <source>
        <dbReference type="ARBA" id="ARBA00022967"/>
    </source>
</evidence>
<accession>A0ABW0TBP6</accession>
<evidence type="ECO:0000259" key="8">
    <source>
        <dbReference type="PROSITE" id="PS50893"/>
    </source>
</evidence>
<dbReference type="EMBL" id="JBHSNB010000004">
    <property type="protein sequence ID" value="MFC5586862.1"/>
    <property type="molecule type" value="Genomic_DNA"/>
</dbReference>
<keyword evidence="7" id="KW-0472">Membrane</keyword>
<dbReference type="SUPFAM" id="SSF52540">
    <property type="entry name" value="P-loop containing nucleoside triphosphate hydrolases"/>
    <property type="match status" value="1"/>
</dbReference>
<keyword evidence="3" id="KW-1003">Cell membrane</keyword>
<dbReference type="PANTHER" id="PTHR43875">
    <property type="entry name" value="MALTODEXTRIN IMPORT ATP-BINDING PROTEIN MSMX"/>
    <property type="match status" value="1"/>
</dbReference>
<keyword evidence="6" id="KW-1278">Translocase</keyword>
<dbReference type="InterPro" id="IPR027417">
    <property type="entry name" value="P-loop_NTPase"/>
</dbReference>
<comment type="similarity">
    <text evidence="1">Belongs to the ABC transporter superfamily.</text>
</comment>
<feature type="domain" description="ABC transporter" evidence="8">
    <location>
        <begin position="4"/>
        <end position="234"/>
    </location>
</feature>
<evidence type="ECO:0000256" key="7">
    <source>
        <dbReference type="ARBA" id="ARBA00023136"/>
    </source>
</evidence>
<evidence type="ECO:0000313" key="10">
    <source>
        <dbReference type="Proteomes" id="UP001596107"/>
    </source>
</evidence>
<dbReference type="InterPro" id="IPR015855">
    <property type="entry name" value="ABC_transpr_MalK-like"/>
</dbReference>
<dbReference type="PROSITE" id="PS50893">
    <property type="entry name" value="ABC_TRANSPORTER_2"/>
    <property type="match status" value="1"/>
</dbReference>
<evidence type="ECO:0000256" key="3">
    <source>
        <dbReference type="ARBA" id="ARBA00022475"/>
    </source>
</evidence>
<dbReference type="InterPro" id="IPR012340">
    <property type="entry name" value="NA-bd_OB-fold"/>
</dbReference>
<evidence type="ECO:0000256" key="1">
    <source>
        <dbReference type="ARBA" id="ARBA00005417"/>
    </source>
</evidence>
<dbReference type="InterPro" id="IPR017871">
    <property type="entry name" value="ABC_transporter-like_CS"/>
</dbReference>
<dbReference type="Pfam" id="PF17912">
    <property type="entry name" value="OB_MalK"/>
    <property type="match status" value="1"/>
</dbReference>
<keyword evidence="10" id="KW-1185">Reference proteome</keyword>
<evidence type="ECO:0000313" key="9">
    <source>
        <dbReference type="EMBL" id="MFC5586862.1"/>
    </source>
</evidence>
<dbReference type="Pfam" id="PF00005">
    <property type="entry name" value="ABC_tran"/>
    <property type="match status" value="1"/>
</dbReference>
<keyword evidence="5 9" id="KW-0067">ATP-binding</keyword>
<evidence type="ECO:0000256" key="4">
    <source>
        <dbReference type="ARBA" id="ARBA00022741"/>
    </source>
</evidence>
<dbReference type="SMART" id="SM00382">
    <property type="entry name" value="AAA"/>
    <property type="match status" value="1"/>
</dbReference>
<dbReference type="InterPro" id="IPR047641">
    <property type="entry name" value="ABC_transpr_MalK/UgpC-like"/>
</dbReference>
<dbReference type="GO" id="GO:0005524">
    <property type="term" value="F:ATP binding"/>
    <property type="evidence" value="ECO:0007669"/>
    <property type="project" value="UniProtKB-KW"/>
</dbReference>
<dbReference type="Gene3D" id="2.40.50.140">
    <property type="entry name" value="Nucleic acid-binding proteins"/>
    <property type="match status" value="1"/>
</dbReference>